<comment type="similarity">
    <text evidence="3 11">Belongs to the ketopantoate reductase family.</text>
</comment>
<accession>A0A8J3Z3G0</accession>
<evidence type="ECO:0000259" key="13">
    <source>
        <dbReference type="Pfam" id="PF08546"/>
    </source>
</evidence>
<evidence type="ECO:0000313" key="15">
    <source>
        <dbReference type="Proteomes" id="UP000612585"/>
    </source>
</evidence>
<evidence type="ECO:0000256" key="2">
    <source>
        <dbReference type="ARBA" id="ARBA00004994"/>
    </source>
</evidence>
<dbReference type="InterPro" id="IPR036291">
    <property type="entry name" value="NAD(P)-bd_dom_sf"/>
</dbReference>
<dbReference type="EMBL" id="BOPG01000012">
    <property type="protein sequence ID" value="GIJ54570.1"/>
    <property type="molecule type" value="Genomic_DNA"/>
</dbReference>
<evidence type="ECO:0000259" key="12">
    <source>
        <dbReference type="Pfam" id="PF02558"/>
    </source>
</evidence>
<gene>
    <name evidence="14" type="ORF">Vau01_020860</name>
</gene>
<feature type="domain" description="Ketopantoate reductase C-terminal" evidence="13">
    <location>
        <begin position="179"/>
        <end position="297"/>
    </location>
</feature>
<dbReference type="GO" id="GO:0015940">
    <property type="term" value="P:pantothenate biosynthetic process"/>
    <property type="evidence" value="ECO:0007669"/>
    <property type="project" value="UniProtKB-UniPathway"/>
</dbReference>
<evidence type="ECO:0000256" key="8">
    <source>
        <dbReference type="ARBA" id="ARBA00023002"/>
    </source>
</evidence>
<dbReference type="Proteomes" id="UP000612585">
    <property type="component" value="Unassembled WGS sequence"/>
</dbReference>
<dbReference type="Pfam" id="PF02558">
    <property type="entry name" value="ApbA"/>
    <property type="match status" value="1"/>
</dbReference>
<dbReference type="GO" id="GO:0005737">
    <property type="term" value="C:cytoplasm"/>
    <property type="evidence" value="ECO:0007669"/>
    <property type="project" value="TreeGrafter"/>
</dbReference>
<evidence type="ECO:0000256" key="9">
    <source>
        <dbReference type="ARBA" id="ARBA00032024"/>
    </source>
</evidence>
<dbReference type="SUPFAM" id="SSF48179">
    <property type="entry name" value="6-phosphogluconate dehydrogenase C-terminal domain-like"/>
    <property type="match status" value="1"/>
</dbReference>
<evidence type="ECO:0000256" key="1">
    <source>
        <dbReference type="ARBA" id="ARBA00002919"/>
    </source>
</evidence>
<comment type="function">
    <text evidence="1 11">Catalyzes the NADPH-dependent reduction of ketopantoate into pantoic acid.</text>
</comment>
<sequence length="323" mass="33512">MNFVIYGAGAVGGVIGANLHRAGRSTTLVARGEHLAAIRKGGLKLDTADGVHVVDAPATDSAAGVDWSEAPVVLLTVKSHQTAGALDDLAAHAPADTVVVSAQNGVANETAILRRFANTYAVTVMLPATHLEPGTVVQRVHPVPGILDIGRFPTGTDATAAAIAADLHAAGFESVPRADIMAWKYRKLLMNIGNGIDATCRPGPAAEELARRATAEGEAVLTAAGIAVIGVDEDRERRADILRIRTDDRQPPMGGSTWQSIARGTGNVEIDYLSGEIVLLGRLHGHPAPINELVGRVTADLARGGGEPRSLDAADILSTVDRG</sequence>
<comment type="caution">
    <text evidence="14">The sequence shown here is derived from an EMBL/GenBank/DDBJ whole genome shotgun (WGS) entry which is preliminary data.</text>
</comment>
<dbReference type="Pfam" id="PF08546">
    <property type="entry name" value="ApbA_C"/>
    <property type="match status" value="1"/>
</dbReference>
<evidence type="ECO:0000256" key="6">
    <source>
        <dbReference type="ARBA" id="ARBA00022655"/>
    </source>
</evidence>
<dbReference type="AlphaFoldDB" id="A0A8J3Z3G0"/>
<keyword evidence="15" id="KW-1185">Reference proteome</keyword>
<evidence type="ECO:0000313" key="14">
    <source>
        <dbReference type="EMBL" id="GIJ54570.1"/>
    </source>
</evidence>
<keyword evidence="8 11" id="KW-0560">Oxidoreductase</keyword>
<dbReference type="Gene3D" id="3.40.50.720">
    <property type="entry name" value="NAD(P)-binding Rossmann-like Domain"/>
    <property type="match status" value="1"/>
</dbReference>
<evidence type="ECO:0000256" key="3">
    <source>
        <dbReference type="ARBA" id="ARBA00007870"/>
    </source>
</evidence>
<feature type="domain" description="Ketopantoate reductase N-terminal" evidence="12">
    <location>
        <begin position="4"/>
        <end position="152"/>
    </location>
</feature>
<dbReference type="PANTHER" id="PTHR43765:SF2">
    <property type="entry name" value="2-DEHYDROPANTOATE 2-REDUCTASE"/>
    <property type="match status" value="1"/>
</dbReference>
<keyword evidence="6 11" id="KW-0566">Pantothenate biosynthesis</keyword>
<name>A0A8J3Z3G0_9ACTN</name>
<organism evidence="14 15">
    <name type="scientific">Virgisporangium aurantiacum</name>
    <dbReference type="NCBI Taxonomy" id="175570"/>
    <lineage>
        <taxon>Bacteria</taxon>
        <taxon>Bacillati</taxon>
        <taxon>Actinomycetota</taxon>
        <taxon>Actinomycetes</taxon>
        <taxon>Micromonosporales</taxon>
        <taxon>Micromonosporaceae</taxon>
        <taxon>Virgisporangium</taxon>
    </lineage>
</organism>
<dbReference type="InterPro" id="IPR013328">
    <property type="entry name" value="6PGD_dom2"/>
</dbReference>
<dbReference type="InterPro" id="IPR003710">
    <property type="entry name" value="ApbA"/>
</dbReference>
<dbReference type="NCBIfam" id="TIGR00745">
    <property type="entry name" value="apbA_panE"/>
    <property type="match status" value="1"/>
</dbReference>
<dbReference type="GO" id="GO:0050661">
    <property type="term" value="F:NADP binding"/>
    <property type="evidence" value="ECO:0007669"/>
    <property type="project" value="TreeGrafter"/>
</dbReference>
<protein>
    <recommendedName>
        <fullName evidence="5 11">2-dehydropantoate 2-reductase</fullName>
        <ecNumber evidence="4 11">1.1.1.169</ecNumber>
    </recommendedName>
    <alternativeName>
        <fullName evidence="9 11">Ketopantoate reductase</fullName>
    </alternativeName>
</protein>
<dbReference type="GO" id="GO:0008677">
    <property type="term" value="F:2-dehydropantoate 2-reductase activity"/>
    <property type="evidence" value="ECO:0007669"/>
    <property type="project" value="UniProtKB-EC"/>
</dbReference>
<evidence type="ECO:0000256" key="10">
    <source>
        <dbReference type="ARBA" id="ARBA00048793"/>
    </source>
</evidence>
<dbReference type="UniPathway" id="UPA00028">
    <property type="reaction ID" value="UER00004"/>
</dbReference>
<proteinExistence type="inferred from homology"/>
<evidence type="ECO:0000256" key="11">
    <source>
        <dbReference type="RuleBase" id="RU362068"/>
    </source>
</evidence>
<dbReference type="InterPro" id="IPR008927">
    <property type="entry name" value="6-PGluconate_DH-like_C_sf"/>
</dbReference>
<evidence type="ECO:0000256" key="4">
    <source>
        <dbReference type="ARBA" id="ARBA00013014"/>
    </source>
</evidence>
<evidence type="ECO:0000256" key="5">
    <source>
        <dbReference type="ARBA" id="ARBA00019465"/>
    </source>
</evidence>
<dbReference type="EC" id="1.1.1.169" evidence="4 11"/>
<comment type="pathway">
    <text evidence="2 11">Cofactor biosynthesis; (R)-pantothenate biosynthesis; (R)-pantoate from 3-methyl-2-oxobutanoate: step 2/2.</text>
</comment>
<dbReference type="Gene3D" id="1.10.1040.10">
    <property type="entry name" value="N-(1-d-carboxylethyl)-l-norvaline Dehydrogenase, domain 2"/>
    <property type="match status" value="1"/>
</dbReference>
<dbReference type="InterPro" id="IPR050838">
    <property type="entry name" value="Ketopantoate_reductase"/>
</dbReference>
<comment type="catalytic activity">
    <reaction evidence="10 11">
        <text>(R)-pantoate + NADP(+) = 2-dehydropantoate + NADPH + H(+)</text>
        <dbReference type="Rhea" id="RHEA:16233"/>
        <dbReference type="ChEBI" id="CHEBI:11561"/>
        <dbReference type="ChEBI" id="CHEBI:15378"/>
        <dbReference type="ChEBI" id="CHEBI:15980"/>
        <dbReference type="ChEBI" id="CHEBI:57783"/>
        <dbReference type="ChEBI" id="CHEBI:58349"/>
        <dbReference type="EC" id="1.1.1.169"/>
    </reaction>
</comment>
<dbReference type="PANTHER" id="PTHR43765">
    <property type="entry name" value="2-DEHYDROPANTOATE 2-REDUCTASE-RELATED"/>
    <property type="match status" value="1"/>
</dbReference>
<dbReference type="InterPro" id="IPR013752">
    <property type="entry name" value="KPA_reductase"/>
</dbReference>
<reference evidence="14" key="1">
    <citation type="submission" date="2021-01" db="EMBL/GenBank/DDBJ databases">
        <title>Whole genome shotgun sequence of Virgisporangium aurantiacum NBRC 16421.</title>
        <authorList>
            <person name="Komaki H."/>
            <person name="Tamura T."/>
        </authorList>
    </citation>
    <scope>NUCLEOTIDE SEQUENCE</scope>
    <source>
        <strain evidence="14">NBRC 16421</strain>
    </source>
</reference>
<dbReference type="InterPro" id="IPR013332">
    <property type="entry name" value="KPR_N"/>
</dbReference>
<evidence type="ECO:0000256" key="7">
    <source>
        <dbReference type="ARBA" id="ARBA00022857"/>
    </source>
</evidence>
<keyword evidence="7 11" id="KW-0521">NADP</keyword>
<dbReference type="RefSeq" id="WP_203989834.1">
    <property type="nucleotide sequence ID" value="NZ_BOPG01000012.1"/>
</dbReference>
<dbReference type="SUPFAM" id="SSF51735">
    <property type="entry name" value="NAD(P)-binding Rossmann-fold domains"/>
    <property type="match status" value="1"/>
</dbReference>